<reference evidence="1" key="2">
    <citation type="submission" date="2020-05" db="UniProtKB">
        <authorList>
            <consortium name="EnsemblMetazoa"/>
        </authorList>
    </citation>
    <scope>IDENTIFICATION</scope>
    <source>
        <strain evidence="1">IAEA</strain>
    </source>
</reference>
<dbReference type="EMBL" id="JXJN01003689">
    <property type="status" value="NOT_ANNOTATED_CDS"/>
    <property type="molecule type" value="Genomic_DNA"/>
</dbReference>
<dbReference type="AlphaFoldDB" id="A0A1B0AUN6"/>
<accession>A0A1B0AUN6</accession>
<dbReference type="Proteomes" id="UP000092460">
    <property type="component" value="Unassembled WGS sequence"/>
</dbReference>
<protein>
    <submittedName>
        <fullName evidence="1">Uncharacterized protein</fullName>
    </submittedName>
</protein>
<keyword evidence="2" id="KW-1185">Reference proteome</keyword>
<evidence type="ECO:0000313" key="2">
    <source>
        <dbReference type="Proteomes" id="UP000092460"/>
    </source>
</evidence>
<reference evidence="2" key="1">
    <citation type="submission" date="2015-01" db="EMBL/GenBank/DDBJ databases">
        <authorList>
            <person name="Aksoy S."/>
            <person name="Warren W."/>
            <person name="Wilson R.K."/>
        </authorList>
    </citation>
    <scope>NUCLEOTIDE SEQUENCE [LARGE SCALE GENOMIC DNA]</scope>
    <source>
        <strain evidence="2">IAEA</strain>
    </source>
</reference>
<organism evidence="1 2">
    <name type="scientific">Glossina palpalis gambiensis</name>
    <dbReference type="NCBI Taxonomy" id="67801"/>
    <lineage>
        <taxon>Eukaryota</taxon>
        <taxon>Metazoa</taxon>
        <taxon>Ecdysozoa</taxon>
        <taxon>Arthropoda</taxon>
        <taxon>Hexapoda</taxon>
        <taxon>Insecta</taxon>
        <taxon>Pterygota</taxon>
        <taxon>Neoptera</taxon>
        <taxon>Endopterygota</taxon>
        <taxon>Diptera</taxon>
        <taxon>Brachycera</taxon>
        <taxon>Muscomorpha</taxon>
        <taxon>Hippoboscoidea</taxon>
        <taxon>Glossinidae</taxon>
        <taxon>Glossina</taxon>
    </lineage>
</organism>
<evidence type="ECO:0000313" key="1">
    <source>
        <dbReference type="EnsemblMetazoa" id="GPPI009303-PA"/>
    </source>
</evidence>
<dbReference type="VEuPathDB" id="VectorBase:GPPI009303"/>
<sequence length="217" mass="24837">MFGWRVRYYTIDYLSRCSANTKYDKTRLNCQVILYNFTWYGNLLSISFAWDVRNFMFNFSKFNNAMILLDLLSYKKILGGKEDEEDKVEAELDSILGESCSAVTCCNVLDDGVQMRSGLFVAQTESVRVCVHGLSDDEQANKETISLRRSPTPLLHPGSWNIWTCTYVKLKGRATRSAQVSQSQGNLKMNGESARMRFYGISKVHENIKMDSRSVQL</sequence>
<proteinExistence type="predicted"/>
<dbReference type="EnsemblMetazoa" id="GPPI009303-RA">
    <property type="protein sequence ID" value="GPPI009303-PA"/>
    <property type="gene ID" value="GPPI009303"/>
</dbReference>
<name>A0A1B0AUN6_9MUSC</name>